<dbReference type="GO" id="GO:0007091">
    <property type="term" value="P:metaphase/anaphase transition of mitotic cell cycle"/>
    <property type="evidence" value="ECO:0007669"/>
    <property type="project" value="TreeGrafter"/>
</dbReference>
<keyword evidence="2" id="KW-1185">Reference proteome</keyword>
<feature type="non-terminal residue" evidence="1">
    <location>
        <position position="156"/>
    </location>
</feature>
<organism evidence="1 2">
    <name type="scientific">Opisthorchis viverrini</name>
    <name type="common">Southeast Asian liver fluke</name>
    <dbReference type="NCBI Taxonomy" id="6198"/>
    <lineage>
        <taxon>Eukaryota</taxon>
        <taxon>Metazoa</taxon>
        <taxon>Spiralia</taxon>
        <taxon>Lophotrochozoa</taxon>
        <taxon>Platyhelminthes</taxon>
        <taxon>Trematoda</taxon>
        <taxon>Digenea</taxon>
        <taxon>Opisthorchiida</taxon>
        <taxon>Opisthorchiata</taxon>
        <taxon>Opisthorchiidae</taxon>
        <taxon>Opisthorchis</taxon>
    </lineage>
</organism>
<evidence type="ECO:0000313" key="2">
    <source>
        <dbReference type="Proteomes" id="UP000243686"/>
    </source>
</evidence>
<dbReference type="EMBL" id="KV893664">
    <property type="protein sequence ID" value="OON19010.1"/>
    <property type="molecule type" value="Genomic_DNA"/>
</dbReference>
<dbReference type="InterPro" id="IPR044554">
    <property type="entry name" value="ANAPC2"/>
</dbReference>
<dbReference type="Gene3D" id="3.30.230.130">
    <property type="entry name" value="Cullin, Chain C, Domain 2"/>
    <property type="match status" value="1"/>
</dbReference>
<protein>
    <submittedName>
        <fullName evidence="1">Uncharacterized protein</fullName>
    </submittedName>
</protein>
<dbReference type="PANTHER" id="PTHR45957">
    <property type="entry name" value="ANAPHASE-PROMOTING COMPLEX SUBUNIT 2"/>
    <property type="match status" value="1"/>
</dbReference>
<dbReference type="GO" id="GO:0070979">
    <property type="term" value="P:protein K11-linked ubiquitination"/>
    <property type="evidence" value="ECO:0007669"/>
    <property type="project" value="TreeGrafter"/>
</dbReference>
<name>A0A1S8WX49_OPIVI</name>
<accession>A0A1S8WX49</accession>
<reference evidence="1 2" key="1">
    <citation type="submission" date="2015-03" db="EMBL/GenBank/DDBJ databases">
        <title>Draft genome of the nematode, Opisthorchis viverrini.</title>
        <authorList>
            <person name="Mitreva M."/>
        </authorList>
    </citation>
    <scope>NUCLEOTIDE SEQUENCE [LARGE SCALE GENOMIC DNA]</scope>
    <source>
        <strain evidence="1">Khon Kaen</strain>
    </source>
</reference>
<evidence type="ECO:0000313" key="1">
    <source>
        <dbReference type="EMBL" id="OON19010.1"/>
    </source>
</evidence>
<dbReference type="GO" id="GO:0005680">
    <property type="term" value="C:anaphase-promoting complex"/>
    <property type="evidence" value="ECO:0007669"/>
    <property type="project" value="TreeGrafter"/>
</dbReference>
<gene>
    <name evidence="1" type="ORF">X801_05127</name>
</gene>
<dbReference type="PANTHER" id="PTHR45957:SF1">
    <property type="entry name" value="ANAPHASE-PROMOTING COMPLEX SUBUNIT 2"/>
    <property type="match status" value="1"/>
</dbReference>
<sequence>MHKLGLVNIDLELGDRKLQLDVTPLQASVAYLFTLRRSWNVRDLAQLGYILIDKRHRSCGHYIFNFQCRVTITWGKQMAPHRTRRRHGVSGFECTRAVFQRLKGNRTLRWMHKLGLVNIDLELGDRKLQLDVTPLQASVAYLFTLRRSWNVRDLAQ</sequence>
<dbReference type="InterPro" id="IPR036317">
    <property type="entry name" value="Cullin_homology_sf"/>
</dbReference>
<proteinExistence type="predicted"/>
<dbReference type="SUPFAM" id="SSF75632">
    <property type="entry name" value="Cullin homology domain"/>
    <property type="match status" value="2"/>
</dbReference>
<dbReference type="Proteomes" id="UP000243686">
    <property type="component" value="Unassembled WGS sequence"/>
</dbReference>
<dbReference type="AlphaFoldDB" id="A0A1S8WX49"/>